<name>A0A1E5LAU0_9BACI</name>
<dbReference type="SUPFAM" id="SSF53335">
    <property type="entry name" value="S-adenosyl-L-methionine-dependent methyltransferases"/>
    <property type="match status" value="1"/>
</dbReference>
<dbReference type="GO" id="GO:0008168">
    <property type="term" value="F:methyltransferase activity"/>
    <property type="evidence" value="ECO:0007669"/>
    <property type="project" value="UniProtKB-KW"/>
</dbReference>
<gene>
    <name evidence="2" type="ORF">BFG57_06190</name>
</gene>
<keyword evidence="2" id="KW-0808">Transferase</keyword>
<dbReference type="GO" id="GO:0032259">
    <property type="term" value="P:methylation"/>
    <property type="evidence" value="ECO:0007669"/>
    <property type="project" value="UniProtKB-KW"/>
</dbReference>
<evidence type="ECO:0000313" key="2">
    <source>
        <dbReference type="EMBL" id="OEH91204.1"/>
    </source>
</evidence>
<feature type="domain" description="Methyltransferase" evidence="1">
    <location>
        <begin position="40"/>
        <end position="170"/>
    </location>
</feature>
<keyword evidence="3" id="KW-1185">Reference proteome</keyword>
<proteinExistence type="predicted"/>
<dbReference type="Pfam" id="PF13847">
    <property type="entry name" value="Methyltransf_31"/>
    <property type="match status" value="1"/>
</dbReference>
<dbReference type="AlphaFoldDB" id="A0A1E5LAU0"/>
<dbReference type="Proteomes" id="UP000095209">
    <property type="component" value="Unassembled WGS sequence"/>
</dbReference>
<dbReference type="EMBL" id="MJEH01000063">
    <property type="protein sequence ID" value="OEH91204.1"/>
    <property type="molecule type" value="Genomic_DNA"/>
</dbReference>
<evidence type="ECO:0000259" key="1">
    <source>
        <dbReference type="Pfam" id="PF13847"/>
    </source>
</evidence>
<dbReference type="STRING" id="1305675.BFG57_06190"/>
<reference evidence="2 3" key="1">
    <citation type="submission" date="2016-08" db="EMBL/GenBank/DDBJ databases">
        <title>Genome of Bacillus solimangrovi GH2-4.</title>
        <authorList>
            <person name="Lim S."/>
            <person name="Kim B.-C."/>
        </authorList>
    </citation>
    <scope>NUCLEOTIDE SEQUENCE [LARGE SCALE GENOMIC DNA]</scope>
    <source>
        <strain evidence="2 3">GH2-4</strain>
    </source>
</reference>
<keyword evidence="2" id="KW-0489">Methyltransferase</keyword>
<sequence length="216" mass="24241">MRKMTGQEFDQLVGFFDSMVQTSWLSGIHGELKGISGSWSNLSILDVGCGTGRLLMRGAEEARQLTGVDLSEAMIQSAQQVMKPYISKTNLSVGDACELPLQDDQFDLSLATCVLFLLPEPEVAMQEMLRVTKKAGRIITLNPSVYLTEEVAEELCRVSDMSEFEKTTLKQWSKVSQRRHRYDEQQLSDIWLKLGASSVENQFVYHKIGILTVVNV</sequence>
<organism evidence="2 3">
    <name type="scientific">Bacillus solimangrovi</name>
    <dbReference type="NCBI Taxonomy" id="1305675"/>
    <lineage>
        <taxon>Bacteria</taxon>
        <taxon>Bacillati</taxon>
        <taxon>Bacillota</taxon>
        <taxon>Bacilli</taxon>
        <taxon>Bacillales</taxon>
        <taxon>Bacillaceae</taxon>
        <taxon>Bacillus</taxon>
    </lineage>
</organism>
<accession>A0A1E5LAU0</accession>
<dbReference type="InterPro" id="IPR029063">
    <property type="entry name" value="SAM-dependent_MTases_sf"/>
</dbReference>
<keyword evidence="2" id="KW-0830">Ubiquinone</keyword>
<dbReference type="InterPro" id="IPR025714">
    <property type="entry name" value="Methyltranfer_dom"/>
</dbReference>
<comment type="caution">
    <text evidence="2">The sequence shown here is derived from an EMBL/GenBank/DDBJ whole genome shotgun (WGS) entry which is preliminary data.</text>
</comment>
<evidence type="ECO:0000313" key="3">
    <source>
        <dbReference type="Proteomes" id="UP000095209"/>
    </source>
</evidence>
<dbReference type="PANTHER" id="PTHR43591">
    <property type="entry name" value="METHYLTRANSFERASE"/>
    <property type="match status" value="1"/>
</dbReference>
<dbReference type="OrthoDB" id="9808140at2"/>
<dbReference type="CDD" id="cd02440">
    <property type="entry name" value="AdoMet_MTases"/>
    <property type="match status" value="1"/>
</dbReference>
<dbReference type="Gene3D" id="3.40.50.150">
    <property type="entry name" value="Vaccinia Virus protein VP39"/>
    <property type="match status" value="1"/>
</dbReference>
<protein>
    <submittedName>
        <fullName evidence="2">Ubiquinone biosynthesis methyltransferase UbiE</fullName>
    </submittedName>
</protein>
<dbReference type="RefSeq" id="WP_069718720.1">
    <property type="nucleotide sequence ID" value="NZ_MJEH01000063.1"/>
</dbReference>